<evidence type="ECO:0000313" key="3">
    <source>
        <dbReference type="EMBL" id="JAD76785.1"/>
    </source>
</evidence>
<keyword evidence="2" id="KW-0472">Membrane</keyword>
<evidence type="ECO:0000256" key="2">
    <source>
        <dbReference type="SAM" id="Phobius"/>
    </source>
</evidence>
<organism evidence="3">
    <name type="scientific">Arundo donax</name>
    <name type="common">Giant reed</name>
    <name type="synonym">Donax arundinaceus</name>
    <dbReference type="NCBI Taxonomy" id="35708"/>
    <lineage>
        <taxon>Eukaryota</taxon>
        <taxon>Viridiplantae</taxon>
        <taxon>Streptophyta</taxon>
        <taxon>Embryophyta</taxon>
        <taxon>Tracheophyta</taxon>
        <taxon>Spermatophyta</taxon>
        <taxon>Magnoliopsida</taxon>
        <taxon>Liliopsida</taxon>
        <taxon>Poales</taxon>
        <taxon>Poaceae</taxon>
        <taxon>PACMAD clade</taxon>
        <taxon>Arundinoideae</taxon>
        <taxon>Arundineae</taxon>
        <taxon>Arundo</taxon>
    </lineage>
</organism>
<evidence type="ECO:0000256" key="1">
    <source>
        <dbReference type="SAM" id="MobiDB-lite"/>
    </source>
</evidence>
<protein>
    <submittedName>
        <fullName evidence="3">Uncharacterized protein</fullName>
    </submittedName>
</protein>
<feature type="transmembrane region" description="Helical" evidence="2">
    <location>
        <begin position="182"/>
        <end position="207"/>
    </location>
</feature>
<sequence length="212" mass="22713">MSSITKFKRDKDKASMSINFLILLGVPQAILTRALSIATCSSTFKCLAKSFTGRHSLVNTFKPLRCSSDLRAAELITRRAGLPTPIAPSTTFPSQSSSFHDAPNAPLTWSPKLSTSWLAPSASCTMHPSEYESSSRGERRILAARSKLRRRNSSCRAGGIAAERTTPPPSGSSPAAWSASAGFLACVVAGRGFFFSFSLCFFFLAFAGGDTE</sequence>
<reference evidence="3" key="1">
    <citation type="submission" date="2014-09" db="EMBL/GenBank/DDBJ databases">
        <authorList>
            <person name="Magalhaes I.L.F."/>
            <person name="Oliveira U."/>
            <person name="Santos F.R."/>
            <person name="Vidigal T.H.D.A."/>
            <person name="Brescovit A.D."/>
            <person name="Santos A.J."/>
        </authorList>
    </citation>
    <scope>NUCLEOTIDE SEQUENCE</scope>
    <source>
        <tissue evidence="3">Shoot tissue taken approximately 20 cm above the soil surface</tissue>
    </source>
</reference>
<dbReference type="AlphaFoldDB" id="A0A0A9CTS2"/>
<reference evidence="3" key="2">
    <citation type="journal article" date="2015" name="Data Brief">
        <title>Shoot transcriptome of the giant reed, Arundo donax.</title>
        <authorList>
            <person name="Barrero R.A."/>
            <person name="Guerrero F.D."/>
            <person name="Moolhuijzen P."/>
            <person name="Goolsby J.A."/>
            <person name="Tidwell J."/>
            <person name="Bellgard S.E."/>
            <person name="Bellgard M.I."/>
        </authorList>
    </citation>
    <scope>NUCLEOTIDE SEQUENCE</scope>
    <source>
        <tissue evidence="3">Shoot tissue taken approximately 20 cm above the soil surface</tissue>
    </source>
</reference>
<name>A0A0A9CTS2_ARUDO</name>
<proteinExistence type="predicted"/>
<accession>A0A0A9CTS2</accession>
<keyword evidence="2" id="KW-1133">Transmembrane helix</keyword>
<dbReference type="EMBL" id="GBRH01221110">
    <property type="protein sequence ID" value="JAD76785.1"/>
    <property type="molecule type" value="Transcribed_RNA"/>
</dbReference>
<keyword evidence="2" id="KW-0812">Transmembrane</keyword>
<feature type="region of interest" description="Disordered" evidence="1">
    <location>
        <begin position="150"/>
        <end position="173"/>
    </location>
</feature>